<gene>
    <name evidence="2" type="ORF">LCGC14_0965920</name>
</gene>
<feature type="compositionally biased region" description="Polar residues" evidence="1">
    <location>
        <begin position="424"/>
        <end position="439"/>
    </location>
</feature>
<feature type="region of interest" description="Disordered" evidence="1">
    <location>
        <begin position="413"/>
        <end position="439"/>
    </location>
</feature>
<proteinExistence type="predicted"/>
<protein>
    <submittedName>
        <fullName evidence="2">Uncharacterized protein</fullName>
    </submittedName>
</protein>
<evidence type="ECO:0000256" key="1">
    <source>
        <dbReference type="SAM" id="MobiDB-lite"/>
    </source>
</evidence>
<organism evidence="2">
    <name type="scientific">marine sediment metagenome</name>
    <dbReference type="NCBI Taxonomy" id="412755"/>
    <lineage>
        <taxon>unclassified sequences</taxon>
        <taxon>metagenomes</taxon>
        <taxon>ecological metagenomes</taxon>
    </lineage>
</organism>
<dbReference type="AlphaFoldDB" id="A0A0F9NZ81"/>
<dbReference type="EMBL" id="LAZR01003521">
    <property type="protein sequence ID" value="KKN17422.1"/>
    <property type="molecule type" value="Genomic_DNA"/>
</dbReference>
<sequence length="591" mass="66322">MSDTITYTVDGETITFRYPMLTVTQIPVIAGRGDFTASVKKVYGIRSIVFAEVPSQSLDEAISWMQQILSTPGGILQISYSDWETELNIDPATYPDLKGGPHPRVVEISKIYGSRSAMVHWEVEVELFPTPAGYSGAIANWVDFVYTINTTIDKNFYATRTIGGLLKLNKAFTSREGFSADSFRTTISNYFRVPDSSRGYWQRESQVFNVNTDDTILRFTLIDRQIYSWLPQHITSGDLSVATETSRTDAAGVTSTLTLSGFLQSTDYAPRQLVHSVILDILNMFANRVLYTMQQETRVGTGGNFWVRERRFAFVHRWRTNRVDFDLHWEVKGQFEGGLIPNVTYTTALVLQWLAELTVEKGIQPAEDEASGTYPYGTSLVAGATGRDYISSPLEINFSDKIAASRSPGYWDIPEYGSREEGSRSGTIGQRSQSAESSDNITFHQNFTYKIDTGVRSMPLLVTDYNDVFQQVHNPRTFLLITGEAESWDAPPLVPRPPYELAANSFAGADAKNTADPYAMLLSSEIVAKEPTGDGKYRMTWQHVLQIQNLAVGANLDLAGVLLRWPWTPNFPGKSWKTDGQRSWDEWTFPQ</sequence>
<reference evidence="2" key="1">
    <citation type="journal article" date="2015" name="Nature">
        <title>Complex archaea that bridge the gap between prokaryotes and eukaryotes.</title>
        <authorList>
            <person name="Spang A."/>
            <person name="Saw J.H."/>
            <person name="Jorgensen S.L."/>
            <person name="Zaremba-Niedzwiedzka K."/>
            <person name="Martijn J."/>
            <person name="Lind A.E."/>
            <person name="van Eijk R."/>
            <person name="Schleper C."/>
            <person name="Guy L."/>
            <person name="Ettema T.J."/>
        </authorList>
    </citation>
    <scope>NUCLEOTIDE SEQUENCE</scope>
</reference>
<comment type="caution">
    <text evidence="2">The sequence shown here is derived from an EMBL/GenBank/DDBJ whole genome shotgun (WGS) entry which is preliminary data.</text>
</comment>
<name>A0A0F9NZ81_9ZZZZ</name>
<evidence type="ECO:0000313" key="2">
    <source>
        <dbReference type="EMBL" id="KKN17422.1"/>
    </source>
</evidence>
<accession>A0A0F9NZ81</accession>